<name>A0A3M0I318_9ACTN</name>
<protein>
    <submittedName>
        <fullName evidence="6">Transcriptional regulator</fullName>
    </submittedName>
</protein>
<feature type="compositionally biased region" description="Basic and acidic residues" evidence="4">
    <location>
        <begin position="77"/>
        <end position="89"/>
    </location>
</feature>
<feature type="domain" description="HTH arsR-type" evidence="5">
    <location>
        <begin position="252"/>
        <end position="339"/>
    </location>
</feature>
<feature type="region of interest" description="Disordered" evidence="4">
    <location>
        <begin position="76"/>
        <end position="104"/>
    </location>
</feature>
<evidence type="ECO:0000259" key="5">
    <source>
        <dbReference type="PROSITE" id="PS50987"/>
    </source>
</evidence>
<dbReference type="Gene3D" id="1.10.10.10">
    <property type="entry name" value="Winged helix-like DNA-binding domain superfamily/Winged helix DNA-binding domain"/>
    <property type="match status" value="1"/>
</dbReference>
<comment type="caution">
    <text evidence="6">The sequence shown here is derived from an EMBL/GenBank/DDBJ whole genome shotgun (WGS) entry which is preliminary data.</text>
</comment>
<organism evidence="6 7">
    <name type="scientific">Streptomyces shenzhenensis</name>
    <dbReference type="NCBI Taxonomy" id="943815"/>
    <lineage>
        <taxon>Bacteria</taxon>
        <taxon>Bacillati</taxon>
        <taxon>Actinomycetota</taxon>
        <taxon>Actinomycetes</taxon>
        <taxon>Kitasatosporales</taxon>
        <taxon>Streptomycetaceae</taxon>
        <taxon>Streptomyces</taxon>
    </lineage>
</organism>
<keyword evidence="2" id="KW-0238">DNA-binding</keyword>
<dbReference type="InterPro" id="IPR036388">
    <property type="entry name" value="WH-like_DNA-bd_sf"/>
</dbReference>
<dbReference type="InterPro" id="IPR001845">
    <property type="entry name" value="HTH_ArsR_DNA-bd_dom"/>
</dbReference>
<accession>A0A3M0I318</accession>
<dbReference type="GO" id="GO:0003700">
    <property type="term" value="F:DNA-binding transcription factor activity"/>
    <property type="evidence" value="ECO:0007669"/>
    <property type="project" value="InterPro"/>
</dbReference>
<dbReference type="InterPro" id="IPR011991">
    <property type="entry name" value="ArsR-like_HTH"/>
</dbReference>
<dbReference type="AlphaFoldDB" id="A0A3M0I318"/>
<dbReference type="InterPro" id="IPR036390">
    <property type="entry name" value="WH_DNA-bd_sf"/>
</dbReference>
<dbReference type="PROSITE" id="PS50987">
    <property type="entry name" value="HTH_ARSR_2"/>
    <property type="match status" value="1"/>
</dbReference>
<evidence type="ECO:0000256" key="3">
    <source>
        <dbReference type="ARBA" id="ARBA00023163"/>
    </source>
</evidence>
<keyword evidence="1" id="KW-0805">Transcription regulation</keyword>
<dbReference type="CDD" id="cd00090">
    <property type="entry name" value="HTH_ARSR"/>
    <property type="match status" value="1"/>
</dbReference>
<reference evidence="6 7" key="1">
    <citation type="submission" date="2017-11" db="EMBL/GenBank/DDBJ databases">
        <title>Draft genome of actinobacteria isolated from guarana (Paullinia cupana (Mart.) Ducke.</title>
        <authorList>
            <person name="Siqueira K.A."/>
            <person name="Liotti R.G."/>
            <person name="Mendes T.A.O."/>
            <person name="Soares M.A."/>
        </authorList>
    </citation>
    <scope>NUCLEOTIDE SEQUENCE [LARGE SCALE GENOMIC DNA]</scope>
    <source>
        <strain evidence="6 7">193</strain>
    </source>
</reference>
<sequence>MGWWQVNADTLAGSRFLLSPLAETFAALKLLHAGAGTHPGEAEWLRVHLPGYRARLAADPVTALLVRAGLGRQRSLRPADGRRGGREVEGWNADFLTPPPRDGETFEEGVARVRAARPEAARAHLRVSLAGPVPVALLRDDLPDRAAGLLEYVWAETVRPYWDRRRRVLEADVVARTAQVSRGGWAAALDALAPGRTRWLGENRLQVNRHEYPPREISGAELVFVPVTVRTGWVSWEERDRYAVIYPCAGVLTDVRDRAVPAGLGALLGAARAEVLVLLGSPMSTTQVTAVTGQGLGSVGRHLRVLLAAGLVERRRAGRSVLYSRTAAGEVLVGAGALR</sequence>
<keyword evidence="7" id="KW-1185">Reference proteome</keyword>
<dbReference type="SMART" id="SM00418">
    <property type="entry name" value="HTH_ARSR"/>
    <property type="match status" value="1"/>
</dbReference>
<evidence type="ECO:0000256" key="4">
    <source>
        <dbReference type="SAM" id="MobiDB-lite"/>
    </source>
</evidence>
<dbReference type="RefSeq" id="WP_121891889.1">
    <property type="nucleotide sequence ID" value="NZ_PENI01000017.1"/>
</dbReference>
<dbReference type="OrthoDB" id="3460651at2"/>
<dbReference type="PANTHER" id="PTHR43132">
    <property type="entry name" value="ARSENICAL RESISTANCE OPERON REPRESSOR ARSR-RELATED"/>
    <property type="match status" value="1"/>
</dbReference>
<evidence type="ECO:0000256" key="2">
    <source>
        <dbReference type="ARBA" id="ARBA00023125"/>
    </source>
</evidence>
<dbReference type="Proteomes" id="UP000270471">
    <property type="component" value="Unassembled WGS sequence"/>
</dbReference>
<dbReference type="GO" id="GO:0003677">
    <property type="term" value="F:DNA binding"/>
    <property type="evidence" value="ECO:0007669"/>
    <property type="project" value="UniProtKB-KW"/>
</dbReference>
<proteinExistence type="predicted"/>
<keyword evidence="3" id="KW-0804">Transcription</keyword>
<gene>
    <name evidence="6" type="ORF">CTZ28_24560</name>
</gene>
<evidence type="ECO:0000256" key="1">
    <source>
        <dbReference type="ARBA" id="ARBA00023015"/>
    </source>
</evidence>
<dbReference type="EMBL" id="PENI01000017">
    <property type="protein sequence ID" value="RMB83195.1"/>
    <property type="molecule type" value="Genomic_DNA"/>
</dbReference>
<dbReference type="PANTHER" id="PTHR43132:SF6">
    <property type="entry name" value="HTH-TYPE TRANSCRIPTIONAL REPRESSOR CZRA"/>
    <property type="match status" value="1"/>
</dbReference>
<dbReference type="InterPro" id="IPR051011">
    <property type="entry name" value="Metal_resp_trans_reg"/>
</dbReference>
<evidence type="ECO:0000313" key="7">
    <source>
        <dbReference type="Proteomes" id="UP000270471"/>
    </source>
</evidence>
<evidence type="ECO:0000313" key="6">
    <source>
        <dbReference type="EMBL" id="RMB83195.1"/>
    </source>
</evidence>
<dbReference type="SUPFAM" id="SSF46785">
    <property type="entry name" value="Winged helix' DNA-binding domain"/>
    <property type="match status" value="1"/>
</dbReference>